<evidence type="ECO:0000256" key="5">
    <source>
        <dbReference type="ARBA" id="ARBA00023136"/>
    </source>
</evidence>
<dbReference type="Proteomes" id="UP000177894">
    <property type="component" value="Chromosome"/>
</dbReference>
<dbReference type="Pfam" id="PF25198">
    <property type="entry name" value="Spore_GerAC_N"/>
    <property type="match status" value="1"/>
</dbReference>
<evidence type="ECO:0000256" key="4">
    <source>
        <dbReference type="ARBA" id="ARBA00022729"/>
    </source>
</evidence>
<dbReference type="GO" id="GO:0016020">
    <property type="term" value="C:membrane"/>
    <property type="evidence" value="ECO:0007669"/>
    <property type="project" value="UniProtKB-SubCell"/>
</dbReference>
<reference evidence="11 13" key="1">
    <citation type="submission" date="2016-10" db="EMBL/GenBank/DDBJ databases">
        <title>Complete Genome Sequence of Acetogen Clostridium formicoaceticum ATCC 27076.</title>
        <authorList>
            <person name="Bao T."/>
            <person name="Cheng C."/>
            <person name="Zhao J."/>
            <person name="Yang S.-T."/>
            <person name="Wang J."/>
            <person name="Wang M."/>
        </authorList>
    </citation>
    <scope>NUCLEOTIDE SEQUENCE [LARGE SCALE GENOMIC DNA]</scope>
    <source>
        <strain evidence="11 13">ATCC 27076</strain>
    </source>
</reference>
<comment type="subcellular location">
    <subcellularLocation>
        <location evidence="1">Membrane</location>
        <topology evidence="1">Lipid-anchor</topology>
    </subcellularLocation>
</comment>
<dbReference type="RefSeq" id="WP_070972622.1">
    <property type="nucleotide sequence ID" value="NZ_CP017603.1"/>
</dbReference>
<feature type="domain" description="Spore germination protein N-terminal" evidence="10">
    <location>
        <begin position="22"/>
        <end position="189"/>
    </location>
</feature>
<dbReference type="InterPro" id="IPR008844">
    <property type="entry name" value="Spore_GerAC-like"/>
</dbReference>
<keyword evidence="8" id="KW-0175">Coiled coil</keyword>
<evidence type="ECO:0000313" key="14">
    <source>
        <dbReference type="Proteomes" id="UP000192478"/>
    </source>
</evidence>
<organism evidence="12 14">
    <name type="scientific">Clostridium formicaceticum</name>
    <dbReference type="NCBI Taxonomy" id="1497"/>
    <lineage>
        <taxon>Bacteria</taxon>
        <taxon>Bacillati</taxon>
        <taxon>Bacillota</taxon>
        <taxon>Clostridia</taxon>
        <taxon>Eubacteriales</taxon>
        <taxon>Clostridiaceae</taxon>
        <taxon>Clostridium</taxon>
    </lineage>
</organism>
<evidence type="ECO:0000313" key="13">
    <source>
        <dbReference type="Proteomes" id="UP000177894"/>
    </source>
</evidence>
<keyword evidence="6" id="KW-0564">Palmitate</keyword>
<protein>
    <submittedName>
        <fullName evidence="12">Spore germination protein A3</fullName>
    </submittedName>
    <submittedName>
        <fullName evidence="11">Spore gernimation protein</fullName>
    </submittedName>
</protein>
<evidence type="ECO:0000256" key="7">
    <source>
        <dbReference type="ARBA" id="ARBA00023288"/>
    </source>
</evidence>
<reference evidence="12 14" key="2">
    <citation type="submission" date="2017-03" db="EMBL/GenBank/DDBJ databases">
        <title>Complete sequence of Clostridium formicaceticum DSM 92.</title>
        <authorList>
            <person name="Poehlein A."/>
            <person name="Karl M."/>
            <person name="Bengelsdorf F.R."/>
            <person name="Duerre P."/>
            <person name="Daniel R."/>
        </authorList>
    </citation>
    <scope>NUCLEOTIDE SEQUENCE [LARGE SCALE GENOMIC DNA]</scope>
    <source>
        <strain evidence="12 14">DSM 92</strain>
    </source>
</reference>
<evidence type="ECO:0000256" key="2">
    <source>
        <dbReference type="ARBA" id="ARBA00007886"/>
    </source>
</evidence>
<feature type="domain" description="Spore germination GerAC-like C-terminal" evidence="9">
    <location>
        <begin position="203"/>
        <end position="362"/>
    </location>
</feature>
<dbReference type="PANTHER" id="PTHR35789">
    <property type="entry name" value="SPORE GERMINATION PROTEIN B3"/>
    <property type="match status" value="1"/>
</dbReference>
<dbReference type="Proteomes" id="UP000192478">
    <property type="component" value="Chromosome"/>
</dbReference>
<keyword evidence="5" id="KW-0472">Membrane</keyword>
<dbReference type="InterPro" id="IPR057336">
    <property type="entry name" value="GerAC_N"/>
</dbReference>
<feature type="coiled-coil region" evidence="8">
    <location>
        <begin position="284"/>
        <end position="319"/>
    </location>
</feature>
<keyword evidence="4" id="KW-0732">Signal</keyword>
<evidence type="ECO:0000259" key="9">
    <source>
        <dbReference type="Pfam" id="PF05504"/>
    </source>
</evidence>
<evidence type="ECO:0000313" key="11">
    <source>
        <dbReference type="EMBL" id="AOY78051.1"/>
    </source>
</evidence>
<evidence type="ECO:0000259" key="10">
    <source>
        <dbReference type="Pfam" id="PF25198"/>
    </source>
</evidence>
<dbReference type="Pfam" id="PF05504">
    <property type="entry name" value="Spore_GerAC"/>
    <property type="match status" value="1"/>
</dbReference>
<dbReference type="InterPro" id="IPR038501">
    <property type="entry name" value="Spore_GerAC_C_sf"/>
</dbReference>
<keyword evidence="7" id="KW-0449">Lipoprotein</keyword>
<proteinExistence type="inferred from homology"/>
<name>A0AAC9RN83_9CLOT</name>
<comment type="similarity">
    <text evidence="2">Belongs to the GerABKC lipoprotein family.</text>
</comment>
<dbReference type="KEGG" id="cfm:BJL90_20590"/>
<dbReference type="GO" id="GO:0009847">
    <property type="term" value="P:spore germination"/>
    <property type="evidence" value="ECO:0007669"/>
    <property type="project" value="InterPro"/>
</dbReference>
<evidence type="ECO:0000256" key="8">
    <source>
        <dbReference type="SAM" id="Coils"/>
    </source>
</evidence>
<keyword evidence="3" id="KW-0309">Germination</keyword>
<dbReference type="PANTHER" id="PTHR35789:SF1">
    <property type="entry name" value="SPORE GERMINATION PROTEIN B3"/>
    <property type="match status" value="1"/>
</dbReference>
<dbReference type="InterPro" id="IPR046953">
    <property type="entry name" value="Spore_GerAC-like_C"/>
</dbReference>
<keyword evidence="13" id="KW-1185">Reference proteome</keyword>
<dbReference type="AlphaFoldDB" id="A0AAC9RN83"/>
<dbReference type="EMBL" id="CP020559">
    <property type="protein sequence ID" value="ARE88687.1"/>
    <property type="molecule type" value="Genomic_DNA"/>
</dbReference>
<dbReference type="Gene3D" id="3.30.300.210">
    <property type="entry name" value="Nutrient germinant receptor protein C, domain 3"/>
    <property type="match status" value="1"/>
</dbReference>
<sequence length="365" mass="41554">MRKIAKLLAIILLVFPLIGCWDSTNLENLLIVYGLGIDISQENPEQYFFTIGFPTIIPEAPENKHEVSTEAPSLGKAKSNFQQKVYRQISYDNIRVVIFSEKVAKEGIMVHVDAMLREPLYRGTTRFAVFIDKAVDLLAMEPPVSLFVSTFIFDAIEQNHQSTVVPISTLRSFSHEYYSDGIEPSMPFICYGADDNELNVGCVALFQGDKLIERLRGRNSRSFMLLKGEIQRGIYTFELMGGFVSLNLKGGKSKIKTKIIDGELHIFQDIFINSVLAEHTPKHNMLENNKIEELETQLAREIKNDLKNVLEILQNELKNDNIGYGKYVKANHPEYFDAENWNHQFSKAIIHINPNVRIRTLGVTP</sequence>
<evidence type="ECO:0000256" key="1">
    <source>
        <dbReference type="ARBA" id="ARBA00004635"/>
    </source>
</evidence>
<dbReference type="EMBL" id="CP017603">
    <property type="protein sequence ID" value="AOY78051.1"/>
    <property type="molecule type" value="Genomic_DNA"/>
</dbReference>
<dbReference type="NCBIfam" id="TIGR02887">
    <property type="entry name" value="spore_ger_x_C"/>
    <property type="match status" value="1"/>
</dbReference>
<gene>
    <name evidence="12" type="primary">gerAC_1</name>
    <name evidence="11" type="ORF">BJL90_20590</name>
    <name evidence="12" type="ORF">CLFO_30930</name>
</gene>
<evidence type="ECO:0000256" key="6">
    <source>
        <dbReference type="ARBA" id="ARBA00023139"/>
    </source>
</evidence>
<evidence type="ECO:0000256" key="3">
    <source>
        <dbReference type="ARBA" id="ARBA00022544"/>
    </source>
</evidence>
<evidence type="ECO:0000313" key="12">
    <source>
        <dbReference type="EMBL" id="ARE88687.1"/>
    </source>
</evidence>
<accession>A0AAC9RN83</accession>